<feature type="region of interest" description="Disordered" evidence="1">
    <location>
        <begin position="1"/>
        <end position="93"/>
    </location>
</feature>
<accession>A0AAF1BMQ6</accession>
<reference evidence="2" key="1">
    <citation type="submission" date="2023-10" db="EMBL/GenBank/DDBJ databases">
        <authorList>
            <person name="Noh H."/>
        </authorList>
    </citation>
    <scope>NUCLEOTIDE SEQUENCE</scope>
    <source>
        <strain evidence="2">DUCC4014</strain>
    </source>
</reference>
<dbReference type="RefSeq" id="XP_062628336.1">
    <property type="nucleotide sequence ID" value="XM_062772352.1"/>
</dbReference>
<feature type="compositionally biased region" description="Pro residues" evidence="1">
    <location>
        <begin position="69"/>
        <end position="80"/>
    </location>
</feature>
<keyword evidence="3" id="KW-1185">Reference proteome</keyword>
<evidence type="ECO:0000256" key="1">
    <source>
        <dbReference type="SAM" id="MobiDB-lite"/>
    </source>
</evidence>
<protein>
    <submittedName>
        <fullName evidence="2">Uncharacterized protein</fullName>
    </submittedName>
</protein>
<organism evidence="2 3">
    <name type="scientific">Vanrija pseudolonga</name>
    <dbReference type="NCBI Taxonomy" id="143232"/>
    <lineage>
        <taxon>Eukaryota</taxon>
        <taxon>Fungi</taxon>
        <taxon>Dikarya</taxon>
        <taxon>Basidiomycota</taxon>
        <taxon>Agaricomycotina</taxon>
        <taxon>Tremellomycetes</taxon>
        <taxon>Trichosporonales</taxon>
        <taxon>Trichosporonaceae</taxon>
        <taxon>Vanrija</taxon>
    </lineage>
</organism>
<dbReference type="GeneID" id="87809026"/>
<feature type="compositionally biased region" description="Basic and acidic residues" evidence="1">
    <location>
        <begin position="161"/>
        <end position="172"/>
    </location>
</feature>
<feature type="compositionally biased region" description="Basic and acidic residues" evidence="1">
    <location>
        <begin position="32"/>
        <end position="62"/>
    </location>
</feature>
<dbReference type="AlphaFoldDB" id="A0AAF1BMQ6"/>
<gene>
    <name evidence="2" type="ORF">LOC62_04G005798</name>
</gene>
<evidence type="ECO:0000313" key="2">
    <source>
        <dbReference type="EMBL" id="WOO82304.1"/>
    </source>
</evidence>
<feature type="compositionally biased region" description="Pro residues" evidence="1">
    <location>
        <begin position="179"/>
        <end position="189"/>
    </location>
</feature>
<dbReference type="Proteomes" id="UP000827549">
    <property type="component" value="Chromosome 4"/>
</dbReference>
<dbReference type="EMBL" id="CP086717">
    <property type="protein sequence ID" value="WOO82304.1"/>
    <property type="molecule type" value="Genomic_DNA"/>
</dbReference>
<feature type="region of interest" description="Disordered" evidence="1">
    <location>
        <begin position="233"/>
        <end position="253"/>
    </location>
</feature>
<sequence>MLAPAEAARHPTSRQVYRPAEAHTPVPPPARARLDAAAERIAREGRLGTRPDDSRANHDRRTPSSRPVTPAPVPREPSPQPSAHNRAAPAQTLRTRVSFSSLRAQRCDVGPEHIACDPRDHQHRSGKRGEDVVEFVGPPLNEPNHRRFHSDHLRPALRTSASRERLNNRRLSEPTCSKPAPPAPFPKPPATASGSLAVPIRGLTPVAGGSGHSYSLPLQGFNHLYAQARGLHACPDPSAHRQTPPPVPPPPKNLARPNPYSMTANMELDPADKLYSYLHFATIEYWSSWPAILPYSKPQRGAPLVGGRTQMGREWTKRFKETEKGRASGRELRSWQAGKPWSADIFRHLQKHVPDIPIPQSRRERSDSIFALLAVGFSAQKCTDPEGPDNGLLNWLRGNVLETAVCALHMVRDTAHTFKFGTITHEWHRAPGVLWEGFGTLVLHDKLNDFDRAMVVIARPPSVISGAMMKEFATPGAPNTWSHWSADAATTEPGQVNLLQAQVYDECRQSRVYYFAVTTVEYWVFGEFNDTYTRCTVSPAIALGSSKPNVIQCLTSWVVRSHDHRLYAKRQRTAP</sequence>
<proteinExistence type="predicted"/>
<evidence type="ECO:0000313" key="3">
    <source>
        <dbReference type="Proteomes" id="UP000827549"/>
    </source>
</evidence>
<name>A0AAF1BMQ6_9TREE</name>
<feature type="region of interest" description="Disordered" evidence="1">
    <location>
        <begin position="157"/>
        <end position="193"/>
    </location>
</feature>
<feature type="compositionally biased region" description="Pro residues" evidence="1">
    <location>
        <begin position="243"/>
        <end position="252"/>
    </location>
</feature>